<dbReference type="Gene3D" id="3.40.720.10">
    <property type="entry name" value="Alkaline Phosphatase, subunit A"/>
    <property type="match status" value="1"/>
</dbReference>
<dbReference type="PANTHER" id="PTHR10151:SF114">
    <property type="entry name" value="ECTONUCLEOTIDE PYROPHOSPHATASE_PHOSPHODIESTERASE C27A7.3"/>
    <property type="match status" value="1"/>
</dbReference>
<evidence type="ECO:0000313" key="5">
    <source>
        <dbReference type="EMBL" id="OQV14642.1"/>
    </source>
</evidence>
<evidence type="ECO:0000256" key="3">
    <source>
        <dbReference type="SAM" id="Phobius"/>
    </source>
</evidence>
<dbReference type="InterPro" id="IPR044925">
    <property type="entry name" value="His-Me_finger_sf"/>
</dbReference>
<feature type="transmembrane region" description="Helical" evidence="3">
    <location>
        <begin position="76"/>
        <end position="97"/>
    </location>
</feature>
<comment type="caution">
    <text evidence="5">The sequence shown here is derived from an EMBL/GenBank/DDBJ whole genome shotgun (WGS) entry which is preliminary data.</text>
</comment>
<dbReference type="Gene3D" id="3.30.1360.180">
    <property type="match status" value="1"/>
</dbReference>
<dbReference type="Pfam" id="PF01663">
    <property type="entry name" value="Phosphodiest"/>
    <property type="match status" value="1"/>
</dbReference>
<accession>A0A1W0WHI2</accession>
<sequence length="868" mass="95463">MELARLVRDSNVQRDFGLNVSGADIARRWASSLPYGVPVGDGQVVLTNSDYTMGHGVEMNIPQSVSFTLRKGLETVATAGIVSGLALFGIGFISGFFTPHSDVTTTTTTYTPSTVPKASWRDGACPISAGQQCPKGYESSPPLLLVAFDGFRPSYLANPNIPAFKRIQECGVHARSMRPTHPTLSYPNHYSIVTGLHPESHGIVENIFFDPVLKSQFHYADINSQSKPGFWGGQPIWVTAKKNGKRAHAYMTFGSAVEIDGIRPDVDVNSSSNETSINEQMDTVVDWLSLPDSTRPEVTTLLITEPDLAGHYTGPESESLNKTLSAYVDNGLDHLMQGLHDRGILHCVNILVVSDHGMTDMNCDTNRIGLDPIFNASPLAKKKFNSSTDIVLYEGIMARISLTQSGIDRNITDNDIYDALQCKAPVTSSGKFFPYQLYRKEDLPRRLHYSTSSRLEPIILNLQLGHSIDRTAANAECFKGHHGYDNIYSDMQAIFLAQGPSLKSGLTIEPFQNIELYNLMCDLINVMPAVNNGTYGSLHHILLKGKTVSVESVADPTLPKYPATEEEVRRRQTPACLTDCVGSDILEADLRLNVSRAEIARRWTSSLPYGVPVGDGQVVLTNSDYTVGYGVEVNIPRWVSFTLQKGLEVTDQWFAVPTTCARSDVRLDISTLLTCTDLPGSGSTGLQSAYLFPPGLSSNAASANDAEIISNVVPMYEAFKTGTWSDFWRIFALWSTKGWKLNVLTGPLFDAVSPFGLADLPKDNTFSAHFPKLRIPSHFFVVVTRDNRNASCVADNCLPDVQAFILPHIAQARQPCQDIESYILTHSATVKDVEAVTGLRLYSDLPVYEAIRLRTQLPTKLWHRETGL</sequence>
<dbReference type="GO" id="GO:0016787">
    <property type="term" value="F:hydrolase activity"/>
    <property type="evidence" value="ECO:0007669"/>
    <property type="project" value="UniProtKB-KW"/>
</dbReference>
<dbReference type="GO" id="GO:0003676">
    <property type="term" value="F:nucleic acid binding"/>
    <property type="evidence" value="ECO:0007669"/>
    <property type="project" value="InterPro"/>
</dbReference>
<evidence type="ECO:0000259" key="4">
    <source>
        <dbReference type="SMART" id="SM00477"/>
    </source>
</evidence>
<dbReference type="InterPro" id="IPR001604">
    <property type="entry name" value="Endo_G_ENPP1-like_dom"/>
</dbReference>
<evidence type="ECO:0000256" key="2">
    <source>
        <dbReference type="ARBA" id="ARBA00023180"/>
    </source>
</evidence>
<dbReference type="AlphaFoldDB" id="A0A1W0WHI2"/>
<dbReference type="InterPro" id="IPR017850">
    <property type="entry name" value="Alkaline_phosphatase_core_sf"/>
</dbReference>
<evidence type="ECO:0000313" key="6">
    <source>
        <dbReference type="Proteomes" id="UP000192578"/>
    </source>
</evidence>
<keyword evidence="1" id="KW-0378">Hydrolase</keyword>
<dbReference type="GO" id="GO:0055120">
    <property type="term" value="C:striated muscle dense body"/>
    <property type="evidence" value="ECO:0007669"/>
    <property type="project" value="TreeGrafter"/>
</dbReference>
<gene>
    <name evidence="5" type="ORF">BV898_11148</name>
</gene>
<keyword evidence="2" id="KW-0325">Glycoprotein</keyword>
<dbReference type="InterPro" id="IPR044929">
    <property type="entry name" value="DNA/RNA_non-sp_Endonuclease_sf"/>
</dbReference>
<dbReference type="SUPFAM" id="SSF53649">
    <property type="entry name" value="Alkaline phosphatase-like"/>
    <property type="match status" value="1"/>
</dbReference>
<evidence type="ECO:0000256" key="1">
    <source>
        <dbReference type="ARBA" id="ARBA00022801"/>
    </source>
</evidence>
<dbReference type="InterPro" id="IPR020821">
    <property type="entry name" value="ENPP1-3/EXOG-like_nuc-like"/>
</dbReference>
<dbReference type="Gene3D" id="3.40.570.10">
    <property type="entry name" value="Extracellular Endonuclease, subunit A"/>
    <property type="match status" value="1"/>
</dbReference>
<dbReference type="GO" id="GO:0016529">
    <property type="term" value="C:sarcoplasmic reticulum"/>
    <property type="evidence" value="ECO:0007669"/>
    <property type="project" value="TreeGrafter"/>
</dbReference>
<protein>
    <submittedName>
        <fullName evidence="5">Ectonucleotide pyrophosphatase/phosphodiesterase family member 3</fullName>
    </submittedName>
</protein>
<keyword evidence="3" id="KW-0812">Transmembrane</keyword>
<dbReference type="OrthoDB" id="415411at2759"/>
<dbReference type="EMBL" id="MTYJ01000101">
    <property type="protein sequence ID" value="OQV14642.1"/>
    <property type="molecule type" value="Genomic_DNA"/>
</dbReference>
<keyword evidence="3" id="KW-1133">Transmembrane helix</keyword>
<organism evidence="5 6">
    <name type="scientific">Hypsibius exemplaris</name>
    <name type="common">Freshwater tardigrade</name>
    <dbReference type="NCBI Taxonomy" id="2072580"/>
    <lineage>
        <taxon>Eukaryota</taxon>
        <taxon>Metazoa</taxon>
        <taxon>Ecdysozoa</taxon>
        <taxon>Tardigrada</taxon>
        <taxon>Eutardigrada</taxon>
        <taxon>Parachela</taxon>
        <taxon>Hypsibioidea</taxon>
        <taxon>Hypsibiidae</taxon>
        <taxon>Hypsibius</taxon>
    </lineage>
</organism>
<dbReference type="SMART" id="SM00477">
    <property type="entry name" value="NUC"/>
    <property type="match status" value="1"/>
</dbReference>
<keyword evidence="6" id="KW-1185">Reference proteome</keyword>
<dbReference type="Proteomes" id="UP000192578">
    <property type="component" value="Unassembled WGS sequence"/>
</dbReference>
<dbReference type="GO" id="GO:0031674">
    <property type="term" value="C:I band"/>
    <property type="evidence" value="ECO:0007669"/>
    <property type="project" value="TreeGrafter"/>
</dbReference>
<dbReference type="Pfam" id="PF01223">
    <property type="entry name" value="Endonuclease_NS"/>
    <property type="match status" value="1"/>
</dbReference>
<dbReference type="GO" id="GO:0046872">
    <property type="term" value="F:metal ion binding"/>
    <property type="evidence" value="ECO:0007669"/>
    <property type="project" value="InterPro"/>
</dbReference>
<feature type="domain" description="ENPP1-3/EXOG-like endonuclease/phosphodiesterase" evidence="4">
    <location>
        <begin position="622"/>
        <end position="848"/>
    </location>
</feature>
<name>A0A1W0WHI2_HYPEX</name>
<proteinExistence type="predicted"/>
<dbReference type="SUPFAM" id="SSF54060">
    <property type="entry name" value="His-Me finger endonucleases"/>
    <property type="match status" value="1"/>
</dbReference>
<reference evidence="6" key="1">
    <citation type="submission" date="2017-01" db="EMBL/GenBank/DDBJ databases">
        <title>Comparative genomics of anhydrobiosis in the tardigrade Hypsibius dujardini.</title>
        <authorList>
            <person name="Yoshida Y."/>
            <person name="Koutsovoulos G."/>
            <person name="Laetsch D."/>
            <person name="Stevens L."/>
            <person name="Kumar S."/>
            <person name="Horikawa D."/>
            <person name="Ishino K."/>
            <person name="Komine S."/>
            <person name="Tomita M."/>
            <person name="Blaxter M."/>
            <person name="Arakawa K."/>
        </authorList>
    </citation>
    <scope>NUCLEOTIDE SEQUENCE [LARGE SCALE GENOMIC DNA]</scope>
    <source>
        <strain evidence="6">Z151</strain>
    </source>
</reference>
<keyword evidence="3" id="KW-0472">Membrane</keyword>
<dbReference type="CDD" id="cd16018">
    <property type="entry name" value="Enpp"/>
    <property type="match status" value="1"/>
</dbReference>
<dbReference type="PANTHER" id="PTHR10151">
    <property type="entry name" value="ECTONUCLEOTIDE PYROPHOSPHATASE/PHOSPHODIESTERASE"/>
    <property type="match status" value="1"/>
</dbReference>
<dbReference type="InterPro" id="IPR002591">
    <property type="entry name" value="Phosphodiest/P_Trfase"/>
</dbReference>